<feature type="compositionally biased region" description="Basic and acidic residues" evidence="1">
    <location>
        <begin position="116"/>
        <end position="133"/>
    </location>
</feature>
<comment type="caution">
    <text evidence="2">The sequence shown here is derived from an EMBL/GenBank/DDBJ whole genome shotgun (WGS) entry which is preliminary data.</text>
</comment>
<evidence type="ECO:0000313" key="3">
    <source>
        <dbReference type="Proteomes" id="UP001302676"/>
    </source>
</evidence>
<dbReference type="InterPro" id="IPR009836">
    <property type="entry name" value="GRDP-like"/>
</dbReference>
<dbReference type="EMBL" id="MU853581">
    <property type="protein sequence ID" value="KAK4143989.1"/>
    <property type="molecule type" value="Genomic_DNA"/>
</dbReference>
<gene>
    <name evidence="2" type="ORF">C8A04DRAFT_11900</name>
</gene>
<dbReference type="AlphaFoldDB" id="A0AAN6V3W7"/>
<dbReference type="RefSeq" id="XP_062637360.1">
    <property type="nucleotide sequence ID" value="XM_062777134.1"/>
</dbReference>
<name>A0AAN6V3W7_9PEZI</name>
<dbReference type="PANTHER" id="PTHR34365:SF7">
    <property type="entry name" value="GLYCINE-RICH DOMAIN-CONTAINING PROTEIN 1"/>
    <property type="match status" value="1"/>
</dbReference>
<sequence>MPSERTSFFSRLRPSPDASETAPPAYTAEDNTPQPPGAQGGPSNATDLEAEAANLTAAFDNLSLSNTPGDPTVDSCLAHLKLLFAIQWMKEDVGFSDGLWGLWDSNAGPIDPILKARPEKEKAREKKDEKGVEEAQEPSVEEKLRNKNLEMLSKIREKRWALFVARAVDRYEAWWEALKKMTDAVPLCEADMVSRESLTYAGFPSNPSPFFKWQESMLPPLDVLMVWHTHMLNPRAFLEDAILAGMRDFWGIGLPWDLVNKAIDTDFNYNVSPECKSFWTGMTGRAWENPNDPMSKTIRCPRCSTDVEVPWTTCEVPENRTSEIFDNYSGQGYGDSQFSFPCTKCSVCLRKELLAVDKFIRDHKLLLGPSNRPMPGTILDPKTGRPTAPPPARMPHTFPNRMLKSGCAAIRSTITSIVTSRSNWNPSMEDVRQAIDAALAEKDSAKTIDKMTTGGRYRLPAASRVAVRKMMSRYWENCSMFALDLSGAVMRQGVFVEKMCQLDWLHSPSARDTMARLLVKYRRFMGILTERPGNIAVPTLDVDLAWHTHQLDPTRYYAFTVNRGGRFIDHDDKIAENTLSEQFEWTSKVYQELYGEVYSECTCWYCESIRSSLVSSVGRALGVSKQGKVAETFHKSGAASLHPPSSSAHISAHPAVLPRTRGFVNALDPDAVTAGLNASHNRKLDMAYLKARDRAKKKGREPPRREEVYYDHWGYPYLYAAPYAYPLWWTPGLYYGWYPGYVAACATGAYGGCCNGTCGGGVAAGACGGAGMAGGGGCGGGGGGGCGGGGGGGGCGGGGCGGG</sequence>
<evidence type="ECO:0000313" key="2">
    <source>
        <dbReference type="EMBL" id="KAK4143989.1"/>
    </source>
</evidence>
<feature type="region of interest" description="Disordered" evidence="1">
    <location>
        <begin position="116"/>
        <end position="139"/>
    </location>
</feature>
<accession>A0AAN6V3W7</accession>
<dbReference type="GeneID" id="87813747"/>
<reference evidence="2" key="2">
    <citation type="submission" date="2023-05" db="EMBL/GenBank/DDBJ databases">
        <authorList>
            <consortium name="Lawrence Berkeley National Laboratory"/>
            <person name="Steindorff A."/>
            <person name="Hensen N."/>
            <person name="Bonometti L."/>
            <person name="Westerberg I."/>
            <person name="Brannstrom I.O."/>
            <person name="Guillou S."/>
            <person name="Cros-Aarteil S."/>
            <person name="Calhoun S."/>
            <person name="Haridas S."/>
            <person name="Kuo A."/>
            <person name="Mondo S."/>
            <person name="Pangilinan J."/>
            <person name="Riley R."/>
            <person name="Labutti K."/>
            <person name="Andreopoulos B."/>
            <person name="Lipzen A."/>
            <person name="Chen C."/>
            <person name="Yanf M."/>
            <person name="Daum C."/>
            <person name="Ng V."/>
            <person name="Clum A."/>
            <person name="Ohm R."/>
            <person name="Martin F."/>
            <person name="Silar P."/>
            <person name="Natvig D."/>
            <person name="Lalanne C."/>
            <person name="Gautier V."/>
            <person name="Ament-Velasquez S.L."/>
            <person name="Kruys A."/>
            <person name="Hutchinson M.I."/>
            <person name="Powell A.J."/>
            <person name="Barry K."/>
            <person name="Miller A.N."/>
            <person name="Grigoriev I.V."/>
            <person name="Debuchy R."/>
            <person name="Gladieux P."/>
            <person name="Thoren M.H."/>
            <person name="Johannesson H."/>
        </authorList>
    </citation>
    <scope>NUCLEOTIDE SEQUENCE</scope>
    <source>
        <strain evidence="2">CBS 141.50</strain>
    </source>
</reference>
<dbReference type="Proteomes" id="UP001302676">
    <property type="component" value="Unassembled WGS sequence"/>
</dbReference>
<reference evidence="2" key="1">
    <citation type="journal article" date="2023" name="Mol. Phylogenet. Evol.">
        <title>Genome-scale phylogeny and comparative genomics of the fungal order Sordariales.</title>
        <authorList>
            <person name="Hensen N."/>
            <person name="Bonometti L."/>
            <person name="Westerberg I."/>
            <person name="Brannstrom I.O."/>
            <person name="Guillou S."/>
            <person name="Cros-Aarteil S."/>
            <person name="Calhoun S."/>
            <person name="Haridas S."/>
            <person name="Kuo A."/>
            <person name="Mondo S."/>
            <person name="Pangilinan J."/>
            <person name="Riley R."/>
            <person name="LaButti K."/>
            <person name="Andreopoulos B."/>
            <person name="Lipzen A."/>
            <person name="Chen C."/>
            <person name="Yan M."/>
            <person name="Daum C."/>
            <person name="Ng V."/>
            <person name="Clum A."/>
            <person name="Steindorff A."/>
            <person name="Ohm R.A."/>
            <person name="Martin F."/>
            <person name="Silar P."/>
            <person name="Natvig D.O."/>
            <person name="Lalanne C."/>
            <person name="Gautier V."/>
            <person name="Ament-Velasquez S.L."/>
            <person name="Kruys A."/>
            <person name="Hutchinson M.I."/>
            <person name="Powell A.J."/>
            <person name="Barry K."/>
            <person name="Miller A.N."/>
            <person name="Grigoriev I.V."/>
            <person name="Debuchy R."/>
            <person name="Gladieux P."/>
            <person name="Hiltunen Thoren M."/>
            <person name="Johannesson H."/>
        </authorList>
    </citation>
    <scope>NUCLEOTIDE SEQUENCE</scope>
    <source>
        <strain evidence="2">CBS 141.50</strain>
    </source>
</reference>
<proteinExistence type="predicted"/>
<keyword evidence="3" id="KW-1185">Reference proteome</keyword>
<dbReference type="PANTHER" id="PTHR34365">
    <property type="entry name" value="ENOLASE (DUF1399)"/>
    <property type="match status" value="1"/>
</dbReference>
<protein>
    <recommendedName>
        <fullName evidence="4">Glycine-rich domain-containing protein 1</fullName>
    </recommendedName>
</protein>
<feature type="region of interest" description="Disordered" evidence="1">
    <location>
        <begin position="1"/>
        <end position="46"/>
    </location>
</feature>
<evidence type="ECO:0008006" key="4">
    <source>
        <dbReference type="Google" id="ProtNLM"/>
    </source>
</evidence>
<evidence type="ECO:0000256" key="1">
    <source>
        <dbReference type="SAM" id="MobiDB-lite"/>
    </source>
</evidence>
<organism evidence="2 3">
    <name type="scientific">Dichotomopilus funicola</name>
    <dbReference type="NCBI Taxonomy" id="1934379"/>
    <lineage>
        <taxon>Eukaryota</taxon>
        <taxon>Fungi</taxon>
        <taxon>Dikarya</taxon>
        <taxon>Ascomycota</taxon>
        <taxon>Pezizomycotina</taxon>
        <taxon>Sordariomycetes</taxon>
        <taxon>Sordariomycetidae</taxon>
        <taxon>Sordariales</taxon>
        <taxon>Chaetomiaceae</taxon>
        <taxon>Dichotomopilus</taxon>
    </lineage>
</organism>
<feature type="region of interest" description="Disordered" evidence="1">
    <location>
        <begin position="371"/>
        <end position="396"/>
    </location>
</feature>
<dbReference type="Pfam" id="PF07173">
    <property type="entry name" value="GRDP-like"/>
    <property type="match status" value="1"/>
</dbReference>